<comment type="caution">
    <text evidence="1">The sequence shown here is derived from an EMBL/GenBank/DDBJ whole genome shotgun (WGS) entry which is preliminary data.</text>
</comment>
<dbReference type="AlphaFoldDB" id="A0A2T3KMR9"/>
<reference evidence="1 2" key="1">
    <citation type="submission" date="2018-01" db="EMBL/GenBank/DDBJ databases">
        <title>Whole genome sequencing of Histamine producing bacteria.</title>
        <authorList>
            <person name="Butler K."/>
        </authorList>
    </citation>
    <scope>NUCLEOTIDE SEQUENCE [LARGE SCALE GENOMIC DNA]</scope>
    <source>
        <strain evidence="1 2">FS-7.2</strain>
    </source>
</reference>
<name>A0A2T3KMR9_9GAMM</name>
<accession>A0A2T3KMR9</accession>
<proteinExistence type="predicted"/>
<dbReference type="EMBL" id="PYNF01000002">
    <property type="protein sequence ID" value="PSV01089.1"/>
    <property type="molecule type" value="Genomic_DNA"/>
</dbReference>
<dbReference type="RefSeq" id="WP_107288816.1">
    <property type="nucleotide sequence ID" value="NZ_PYNF01000002.1"/>
</dbReference>
<organism evidence="1 2">
    <name type="scientific">Photobacterium kishitanii</name>
    <dbReference type="NCBI Taxonomy" id="318456"/>
    <lineage>
        <taxon>Bacteria</taxon>
        <taxon>Pseudomonadati</taxon>
        <taxon>Pseudomonadota</taxon>
        <taxon>Gammaproteobacteria</taxon>
        <taxon>Vibrionales</taxon>
        <taxon>Vibrionaceae</taxon>
        <taxon>Photobacterium</taxon>
    </lineage>
</organism>
<dbReference type="Proteomes" id="UP000241426">
    <property type="component" value="Unassembled WGS sequence"/>
</dbReference>
<evidence type="ECO:0000313" key="1">
    <source>
        <dbReference type="EMBL" id="PSV01089.1"/>
    </source>
</evidence>
<evidence type="ECO:0000313" key="2">
    <source>
        <dbReference type="Proteomes" id="UP000241426"/>
    </source>
</evidence>
<protein>
    <submittedName>
        <fullName evidence="1">Uncharacterized protein</fullName>
    </submittedName>
</protein>
<gene>
    <name evidence="1" type="ORF">C9J27_03460</name>
</gene>
<sequence>MNDFNKVELLSLMPVFDLGDIRKMVACAAFGDDYAEMGESMVHAIVYFGRLDCEFFKLIKDSSANLAQCIEKPLPLNRVFSEVMACFMDCVFSDDLKTQQKLLIACLHLLRFDFYCVFSDICKGIKVTGKVTKNIIRNSLRNNHYDY</sequence>